<reference evidence="2" key="1">
    <citation type="submission" date="2023-03" db="EMBL/GenBank/DDBJ databases">
        <title>Massive genome expansion in bonnet fungi (Mycena s.s.) driven by repeated elements and novel gene families across ecological guilds.</title>
        <authorList>
            <consortium name="Lawrence Berkeley National Laboratory"/>
            <person name="Harder C.B."/>
            <person name="Miyauchi S."/>
            <person name="Viragh M."/>
            <person name="Kuo A."/>
            <person name="Thoen E."/>
            <person name="Andreopoulos B."/>
            <person name="Lu D."/>
            <person name="Skrede I."/>
            <person name="Drula E."/>
            <person name="Henrissat B."/>
            <person name="Morin E."/>
            <person name="Kohler A."/>
            <person name="Barry K."/>
            <person name="LaButti K."/>
            <person name="Morin E."/>
            <person name="Salamov A."/>
            <person name="Lipzen A."/>
            <person name="Mereny Z."/>
            <person name="Hegedus B."/>
            <person name="Baldrian P."/>
            <person name="Stursova M."/>
            <person name="Weitz H."/>
            <person name="Taylor A."/>
            <person name="Grigoriev I.V."/>
            <person name="Nagy L.G."/>
            <person name="Martin F."/>
            <person name="Kauserud H."/>
        </authorList>
    </citation>
    <scope>NUCLEOTIDE SEQUENCE</scope>
    <source>
        <strain evidence="2">9144</strain>
    </source>
</reference>
<keyword evidence="3" id="KW-1185">Reference proteome</keyword>
<protein>
    <submittedName>
        <fullName evidence="2">Uncharacterized protein</fullName>
    </submittedName>
</protein>
<accession>A0AAD6UU60</accession>
<comment type="caution">
    <text evidence="2">The sequence shown here is derived from an EMBL/GenBank/DDBJ whole genome shotgun (WGS) entry which is preliminary data.</text>
</comment>
<gene>
    <name evidence="2" type="ORF">GGX14DRAFT_576296</name>
</gene>
<dbReference type="Proteomes" id="UP001219525">
    <property type="component" value="Unassembled WGS sequence"/>
</dbReference>
<organism evidence="2 3">
    <name type="scientific">Mycena pura</name>
    <dbReference type="NCBI Taxonomy" id="153505"/>
    <lineage>
        <taxon>Eukaryota</taxon>
        <taxon>Fungi</taxon>
        <taxon>Dikarya</taxon>
        <taxon>Basidiomycota</taxon>
        <taxon>Agaricomycotina</taxon>
        <taxon>Agaricomycetes</taxon>
        <taxon>Agaricomycetidae</taxon>
        <taxon>Agaricales</taxon>
        <taxon>Marasmiineae</taxon>
        <taxon>Mycenaceae</taxon>
        <taxon>Mycena</taxon>
    </lineage>
</organism>
<dbReference type="EMBL" id="JARJCW010000097">
    <property type="protein sequence ID" value="KAJ7194596.1"/>
    <property type="molecule type" value="Genomic_DNA"/>
</dbReference>
<name>A0AAD6UU60_9AGAR</name>
<dbReference type="AlphaFoldDB" id="A0AAD6UU60"/>
<evidence type="ECO:0000256" key="1">
    <source>
        <dbReference type="SAM" id="MobiDB-lite"/>
    </source>
</evidence>
<evidence type="ECO:0000313" key="2">
    <source>
        <dbReference type="EMBL" id="KAJ7194596.1"/>
    </source>
</evidence>
<feature type="region of interest" description="Disordered" evidence="1">
    <location>
        <begin position="99"/>
        <end position="147"/>
    </location>
</feature>
<evidence type="ECO:0000313" key="3">
    <source>
        <dbReference type="Proteomes" id="UP001219525"/>
    </source>
</evidence>
<sequence length="147" mass="15870">MAHMADMQLVGIVRPDQTSANFLMLCTPTLSSSKLSSRLPSSSNAYFLPHPPIPVLRAYARVALGLAPPRPSVAFAYGFGRARVPSPSDSDFPAAFPRCVAKSSRPGRPSPRTHHTLLSIHPLSSRSLSRAGAKHRPPSHLPSRDRS</sequence>
<proteinExistence type="predicted"/>